<accession>A0AAV7SHT9</accession>
<dbReference type="AlphaFoldDB" id="A0AAV7SHT9"/>
<feature type="region of interest" description="Disordered" evidence="1">
    <location>
        <begin position="141"/>
        <end position="216"/>
    </location>
</feature>
<dbReference type="Proteomes" id="UP001066276">
    <property type="component" value="Chromosome 4_2"/>
</dbReference>
<gene>
    <name evidence="2" type="ORF">NDU88_004085</name>
</gene>
<protein>
    <submittedName>
        <fullName evidence="2">Uncharacterized protein</fullName>
    </submittedName>
</protein>
<organism evidence="2 3">
    <name type="scientific">Pleurodeles waltl</name>
    <name type="common">Iberian ribbed newt</name>
    <dbReference type="NCBI Taxonomy" id="8319"/>
    <lineage>
        <taxon>Eukaryota</taxon>
        <taxon>Metazoa</taxon>
        <taxon>Chordata</taxon>
        <taxon>Craniata</taxon>
        <taxon>Vertebrata</taxon>
        <taxon>Euteleostomi</taxon>
        <taxon>Amphibia</taxon>
        <taxon>Batrachia</taxon>
        <taxon>Caudata</taxon>
        <taxon>Salamandroidea</taxon>
        <taxon>Salamandridae</taxon>
        <taxon>Pleurodelinae</taxon>
        <taxon>Pleurodeles</taxon>
    </lineage>
</organism>
<feature type="compositionally biased region" description="Polar residues" evidence="1">
    <location>
        <begin position="151"/>
        <end position="163"/>
    </location>
</feature>
<feature type="region of interest" description="Disordered" evidence="1">
    <location>
        <begin position="244"/>
        <end position="265"/>
    </location>
</feature>
<keyword evidence="3" id="KW-1185">Reference proteome</keyword>
<feature type="compositionally biased region" description="Low complexity" evidence="1">
    <location>
        <begin position="250"/>
        <end position="261"/>
    </location>
</feature>
<reference evidence="2" key="1">
    <citation type="journal article" date="2022" name="bioRxiv">
        <title>Sequencing and chromosome-scale assembly of the giantPleurodeles waltlgenome.</title>
        <authorList>
            <person name="Brown T."/>
            <person name="Elewa A."/>
            <person name="Iarovenko S."/>
            <person name="Subramanian E."/>
            <person name="Araus A.J."/>
            <person name="Petzold A."/>
            <person name="Susuki M."/>
            <person name="Suzuki K.-i.T."/>
            <person name="Hayashi T."/>
            <person name="Toyoda A."/>
            <person name="Oliveira C."/>
            <person name="Osipova E."/>
            <person name="Leigh N.D."/>
            <person name="Simon A."/>
            <person name="Yun M.H."/>
        </authorList>
    </citation>
    <scope>NUCLEOTIDE SEQUENCE</scope>
    <source>
        <strain evidence="2">20211129_DDA</strain>
        <tissue evidence="2">Liver</tissue>
    </source>
</reference>
<evidence type="ECO:0000313" key="3">
    <source>
        <dbReference type="Proteomes" id="UP001066276"/>
    </source>
</evidence>
<evidence type="ECO:0000256" key="1">
    <source>
        <dbReference type="SAM" id="MobiDB-lite"/>
    </source>
</evidence>
<sequence length="466" mass="50557">MATSPGSFESTCVFNAKPSALPAKQRIRRREVIVTARNTWQSSGFSRWHQRSTLRPGAPTHESTKMLVPSVASSDEGLEKRVVFTPVPAITEIQSIVTPGTTKEEKTEELVKCDTLWPNVNEEDDTELDELDKLRRSISPFHSENEDFSEPASSMTASQNSLNEAGKSSPPNVSRSNSWADSLGRTSSTPLSQLRPSLSKIGFSGSEGPGWASSRTSCGDLRYKSSPLVVSGFCSSTTHPDLHSSSYHGSSDLQQASSSSAKRSTEPTQSFVEIWHDRLLQHWPVLPPISPQRGFSDSPSEVRSQVSRLSDEATDAFDELEGIIPFTGSSVSQCNTEDSRDNDCTSISEISQKAASLHLGCDSEEGSLAGVRLSLLDHLDWGIPEEEHETDLADLSEWAMSFKDPAGNTTESANDFKTVNYQVEEKEEALGLTQASIATVGIIALVIPAEAQLFHALLCALAHTAG</sequence>
<comment type="caution">
    <text evidence="2">The sequence shown here is derived from an EMBL/GenBank/DDBJ whole genome shotgun (WGS) entry which is preliminary data.</text>
</comment>
<dbReference type="EMBL" id="JANPWB010000008">
    <property type="protein sequence ID" value="KAJ1163629.1"/>
    <property type="molecule type" value="Genomic_DNA"/>
</dbReference>
<name>A0AAV7SHT9_PLEWA</name>
<feature type="compositionally biased region" description="Polar residues" evidence="1">
    <location>
        <begin position="169"/>
        <end position="196"/>
    </location>
</feature>
<proteinExistence type="predicted"/>
<evidence type="ECO:0000313" key="2">
    <source>
        <dbReference type="EMBL" id="KAJ1163629.1"/>
    </source>
</evidence>